<accession>A0A426Y571</accession>
<keyword evidence="1" id="KW-0732">Signal</keyword>
<proteinExistence type="predicted"/>
<evidence type="ECO:0000313" key="2">
    <source>
        <dbReference type="EMBL" id="RRT46937.1"/>
    </source>
</evidence>
<protein>
    <recommendedName>
        <fullName evidence="4">Secreted protein</fullName>
    </recommendedName>
</protein>
<dbReference type="Proteomes" id="UP000287651">
    <property type="component" value="Unassembled WGS sequence"/>
</dbReference>
<organism evidence="2 3">
    <name type="scientific">Ensete ventricosum</name>
    <name type="common">Abyssinian banana</name>
    <name type="synonym">Musa ensete</name>
    <dbReference type="NCBI Taxonomy" id="4639"/>
    <lineage>
        <taxon>Eukaryota</taxon>
        <taxon>Viridiplantae</taxon>
        <taxon>Streptophyta</taxon>
        <taxon>Embryophyta</taxon>
        <taxon>Tracheophyta</taxon>
        <taxon>Spermatophyta</taxon>
        <taxon>Magnoliopsida</taxon>
        <taxon>Liliopsida</taxon>
        <taxon>Zingiberales</taxon>
        <taxon>Musaceae</taxon>
        <taxon>Ensete</taxon>
    </lineage>
</organism>
<comment type="caution">
    <text evidence="2">The sequence shown here is derived from an EMBL/GenBank/DDBJ whole genome shotgun (WGS) entry which is preliminary data.</text>
</comment>
<name>A0A426Y571_ENSVE</name>
<dbReference type="EMBL" id="AMZH03014851">
    <property type="protein sequence ID" value="RRT46937.1"/>
    <property type="molecule type" value="Genomic_DNA"/>
</dbReference>
<evidence type="ECO:0000256" key="1">
    <source>
        <dbReference type="SAM" id="SignalP"/>
    </source>
</evidence>
<sequence length="118" mass="13077">MNAFRFAGDMSHLVSVLVLLLKIYATKSCSGSPRARTRLLPRISAGPLWNLNFWAFRGARDLAQDAGAVRAGVPDPLPRSLHLCRLSVQHFDEGRVHRQLSRHCLVHEVSPLGAADVR</sequence>
<dbReference type="AlphaFoldDB" id="A0A426Y571"/>
<evidence type="ECO:0000313" key="3">
    <source>
        <dbReference type="Proteomes" id="UP000287651"/>
    </source>
</evidence>
<feature type="signal peptide" evidence="1">
    <location>
        <begin position="1"/>
        <end position="25"/>
    </location>
</feature>
<evidence type="ECO:0008006" key="4">
    <source>
        <dbReference type="Google" id="ProtNLM"/>
    </source>
</evidence>
<reference evidence="2 3" key="1">
    <citation type="journal article" date="2014" name="Agronomy (Basel)">
        <title>A Draft Genome Sequence for Ensete ventricosum, the Drought-Tolerant Tree Against Hunger.</title>
        <authorList>
            <person name="Harrison J."/>
            <person name="Moore K.A."/>
            <person name="Paszkiewicz K."/>
            <person name="Jones T."/>
            <person name="Grant M."/>
            <person name="Ambacheew D."/>
            <person name="Muzemil S."/>
            <person name="Studholme D.J."/>
        </authorList>
    </citation>
    <scope>NUCLEOTIDE SEQUENCE [LARGE SCALE GENOMIC DNA]</scope>
</reference>
<gene>
    <name evidence="2" type="ORF">B296_00019143</name>
</gene>
<feature type="chain" id="PRO_5019206097" description="Secreted protein" evidence="1">
    <location>
        <begin position="26"/>
        <end position="118"/>
    </location>
</feature>